<reference evidence="1" key="1">
    <citation type="submission" date="2006-07" db="EMBL/GenBank/DDBJ databases">
        <title>Complete sequence of Thiomicrospira crunogena XCL-2.</title>
        <authorList>
            <consortium name="US DOE Joint Genome Institute"/>
            <person name="Copeland A."/>
            <person name="Lucas S."/>
            <person name="Lapidus A."/>
            <person name="Barry K."/>
            <person name="Detter J.C."/>
            <person name="Glavina del Rio T."/>
            <person name="Hammon N."/>
            <person name="Israni S."/>
            <person name="Dalin E."/>
            <person name="Tice H."/>
            <person name="Pitluck S."/>
            <person name="Chain P."/>
            <person name="Malfatti S."/>
            <person name="Shin M."/>
            <person name="Vergez L."/>
            <person name="Schmutz J."/>
            <person name="Larimer F."/>
            <person name="Land M."/>
            <person name="Hauser L."/>
            <person name="Kyrpides N."/>
            <person name="Lykidis A."/>
            <person name="Scott K.M."/>
            <person name="Sievert S."/>
            <person name="Kerfeld C."/>
            <person name="Freyermuth S."/>
            <person name="Dobrinski K."/>
            <person name="Boller A."/>
            <person name="Fitzpatrick K."/>
            <person name="Thoma P."/>
            <person name="Moore J."/>
            <person name="Richardson P."/>
        </authorList>
    </citation>
    <scope>NUCLEOTIDE SEQUENCE</scope>
    <source>
        <strain evidence="1">XCL-2</strain>
    </source>
</reference>
<proteinExistence type="predicted"/>
<evidence type="ECO:0008006" key="2">
    <source>
        <dbReference type="Google" id="ProtNLM"/>
    </source>
</evidence>
<dbReference type="AlphaFoldDB" id="Q31EB1"/>
<dbReference type="HOGENOM" id="CLU_135540_0_0_6"/>
<dbReference type="eggNOG" id="ENOG5033ID4">
    <property type="taxonomic scope" value="Bacteria"/>
</dbReference>
<dbReference type="EMBL" id="CP000109">
    <property type="protein sequence ID" value="ABB42512.1"/>
    <property type="molecule type" value="Genomic_DNA"/>
</dbReference>
<evidence type="ECO:0000313" key="1">
    <source>
        <dbReference type="EMBL" id="ABB42512.1"/>
    </source>
</evidence>
<gene>
    <name evidence="1" type="ordered locus">Tcr_1922</name>
</gene>
<protein>
    <recommendedName>
        <fullName evidence="2">Lipoprotein</fullName>
    </recommendedName>
</protein>
<name>Q31EB1_HYDCU</name>
<accession>Q31EB1</accession>
<organism evidence="1">
    <name type="scientific">Hydrogenovibrio crunogenus (strain DSM 25203 / XCL-2)</name>
    <name type="common">Thiomicrospira crunogena</name>
    <dbReference type="NCBI Taxonomy" id="317025"/>
    <lineage>
        <taxon>Bacteria</taxon>
        <taxon>Pseudomonadati</taxon>
        <taxon>Pseudomonadota</taxon>
        <taxon>Gammaproteobacteria</taxon>
        <taxon>Thiotrichales</taxon>
        <taxon>Piscirickettsiaceae</taxon>
        <taxon>Hydrogenovibrio</taxon>
    </lineage>
</organism>
<dbReference type="PROSITE" id="PS51257">
    <property type="entry name" value="PROKAR_LIPOPROTEIN"/>
    <property type="match status" value="1"/>
</dbReference>
<dbReference type="KEGG" id="tcx:Tcr_1922"/>
<dbReference type="STRING" id="317025.Tcr_1922"/>
<sequence length="164" mass="18517">MRFIGLTYLHKTPQFFMASLVFVVLILSGCNSDFLPSNKEIKQWPVHTTCKLDASACTTSVENQSITLDIQPKPIRVARMLNVRVKLTGIQAEKVELDIAGQNMYMGYNRVTLTPVKGQPHLYEGQSMLAFCTNDKMDWHLSVLVTQKDQPLIQAPFALTTRTQ</sequence>